<name>A0A378U6D5_MYCFO</name>
<evidence type="ECO:0000313" key="2">
    <source>
        <dbReference type="EMBL" id="STZ72968.1"/>
    </source>
</evidence>
<organism evidence="2 3">
    <name type="scientific">Mycolicibacterium fortuitum</name>
    <name type="common">Mycobacterium fortuitum</name>
    <dbReference type="NCBI Taxonomy" id="1766"/>
    <lineage>
        <taxon>Bacteria</taxon>
        <taxon>Bacillati</taxon>
        <taxon>Actinomycetota</taxon>
        <taxon>Actinomycetes</taxon>
        <taxon>Mycobacteriales</taxon>
        <taxon>Mycobacteriaceae</taxon>
        <taxon>Mycolicibacterium</taxon>
    </lineage>
</organism>
<dbReference type="Proteomes" id="UP000255389">
    <property type="component" value="Unassembled WGS sequence"/>
</dbReference>
<sequence>MPSEPGPALPQTCCPTVWLWPGQALYAGPGLGLEPHSGSVWCLAVGIDGPLTVTLQGSATVARSVLIPPRLTHHLSMQGGLVSSYLDPSSQRSASCRQQFTEFRDGIGVGHAAETRLTAMPEDDEAARRWLDLAAPDTPTGSTPGSNWWPSRFARTPPQRYPHANWQPPRVSPNRGSYTCSAARRGPVCGATGSGAGSSRPGLPWRPVRI</sequence>
<dbReference type="EMBL" id="UGQY01000001">
    <property type="protein sequence ID" value="STZ72968.1"/>
    <property type="molecule type" value="Genomic_DNA"/>
</dbReference>
<feature type="region of interest" description="Disordered" evidence="1">
    <location>
        <begin position="191"/>
        <end position="210"/>
    </location>
</feature>
<accession>A0A378U6D5</accession>
<evidence type="ECO:0000256" key="1">
    <source>
        <dbReference type="SAM" id="MobiDB-lite"/>
    </source>
</evidence>
<proteinExistence type="predicted"/>
<evidence type="ECO:0000313" key="3">
    <source>
        <dbReference type="Proteomes" id="UP000255389"/>
    </source>
</evidence>
<dbReference type="AlphaFoldDB" id="A0A378U6D5"/>
<reference evidence="2 3" key="1">
    <citation type="submission" date="2018-06" db="EMBL/GenBank/DDBJ databases">
        <authorList>
            <consortium name="Pathogen Informatics"/>
            <person name="Doyle S."/>
        </authorList>
    </citation>
    <scope>NUCLEOTIDE SEQUENCE [LARGE SCALE GENOMIC DNA]</scope>
    <source>
        <strain evidence="2 3">NCTC1542</strain>
    </source>
</reference>
<gene>
    <name evidence="2" type="ORF">NCTC1542_00507</name>
</gene>
<protein>
    <submittedName>
        <fullName evidence="2">AraC family transcriptional regulator</fullName>
    </submittedName>
</protein>